<feature type="compositionally biased region" description="Low complexity" evidence="1">
    <location>
        <begin position="620"/>
        <end position="633"/>
    </location>
</feature>
<feature type="domain" description="Flagellar hook-length control protein-like C-terminal" evidence="2">
    <location>
        <begin position="553"/>
        <end position="630"/>
    </location>
</feature>
<sequence length="660" mass="66635">MQPTTNLPSSNPLATLLSPAPARAGVLQAPPRDGLLFADALAGVTAGPAPIAVPPLPPLAAPGKTLPVAAVAAVAATALPVAETIARSNPPQAPLDEPVPTEPAAASLFAGQMPKATPIVERPAARRQPARHPAPEPEAQQKADAAVSAGVPLPLASPALVAAEAIPPTVVTKPDPMARDASTATPLADTGALPPMALPLVAAPADGVASLPPSLPEAVLDHPEALTPASIAVRADHAAPALIAPPVGVPVIAGGRRSPTAPTADRVAPATPHRHMVQAALAQPDPPEAPVFAAPDRSLVEGRLDAPAGETPNHHPAIAEAAALTIAEQPTTISPLAAPQVGERPSVPSTTNGDRADAAPTTILGNAPLPTIVASVPADIAQPRQPAMVPPALQVLPRTPEPALPAQDAIAASQSPVVDRAAARTIAESAATLAAAFPAPQPGAVAAPAIGWRSPVLREPIDETASTPTPVDSVDTTQALRARINVAFADAAPTVPPTEAPELDLRAIDPISAATAPPIDRTAAIDAPAVLAPVATNDPAWTAAMIDRIETLRDTAGARETRIRLTPDALGAIEVTIRETTEGLQVQLTADTPAARALLTEAAPRLTEMADARGLKLGQHDSGTGQQGQQGHQRASPEQQRAQPNRSAGGDATDTDERIA</sequence>
<dbReference type="Proteomes" id="UP001058533">
    <property type="component" value="Chromosome"/>
</dbReference>
<reference evidence="3" key="1">
    <citation type="submission" date="2022-07" db="EMBL/GenBank/DDBJ databases">
        <title>Sphingomonas sp. nov., a novel bacterium isolated from the north slope of the Mount Everest.</title>
        <authorList>
            <person name="Cui X."/>
            <person name="Liu Y."/>
        </authorList>
    </citation>
    <scope>NUCLEOTIDE SEQUENCE</scope>
    <source>
        <strain evidence="3">S5-59</strain>
    </source>
</reference>
<keyword evidence="3" id="KW-0282">Flagellum</keyword>
<keyword evidence="3" id="KW-0969">Cilium</keyword>
<dbReference type="CDD" id="cd17470">
    <property type="entry name" value="T3SS_Flik_C"/>
    <property type="match status" value="1"/>
</dbReference>
<dbReference type="PANTHER" id="PTHR37533">
    <property type="entry name" value="FLAGELLAR HOOK-LENGTH CONTROL PROTEIN"/>
    <property type="match status" value="1"/>
</dbReference>
<name>A0ABY5L5N0_9SPHN</name>
<accession>A0ABY5L5N0</accession>
<proteinExistence type="predicted"/>
<keyword evidence="4" id="KW-1185">Reference proteome</keyword>
<dbReference type="Pfam" id="PF02120">
    <property type="entry name" value="Flg_hook"/>
    <property type="match status" value="1"/>
</dbReference>
<dbReference type="RefSeq" id="WP_256506058.1">
    <property type="nucleotide sequence ID" value="NZ_CP101740.1"/>
</dbReference>
<feature type="region of interest" description="Disordered" evidence="1">
    <location>
        <begin position="123"/>
        <end position="144"/>
    </location>
</feature>
<evidence type="ECO:0000259" key="2">
    <source>
        <dbReference type="Pfam" id="PF02120"/>
    </source>
</evidence>
<dbReference type="Gene3D" id="3.30.750.140">
    <property type="match status" value="1"/>
</dbReference>
<feature type="region of interest" description="Disordered" evidence="1">
    <location>
        <begin position="616"/>
        <end position="660"/>
    </location>
</feature>
<dbReference type="InterPro" id="IPR052563">
    <property type="entry name" value="FliK"/>
</dbReference>
<feature type="compositionally biased region" description="Polar residues" evidence="1">
    <location>
        <begin position="636"/>
        <end position="646"/>
    </location>
</feature>
<evidence type="ECO:0000313" key="4">
    <source>
        <dbReference type="Proteomes" id="UP001058533"/>
    </source>
</evidence>
<keyword evidence="3" id="KW-0966">Cell projection</keyword>
<evidence type="ECO:0000256" key="1">
    <source>
        <dbReference type="SAM" id="MobiDB-lite"/>
    </source>
</evidence>
<dbReference type="EMBL" id="CP101740">
    <property type="protein sequence ID" value="UUL82258.1"/>
    <property type="molecule type" value="Genomic_DNA"/>
</dbReference>
<gene>
    <name evidence="3" type="ORF">NMP03_13895</name>
</gene>
<dbReference type="InterPro" id="IPR038610">
    <property type="entry name" value="FliK-like_C_sf"/>
</dbReference>
<evidence type="ECO:0000313" key="3">
    <source>
        <dbReference type="EMBL" id="UUL82258.1"/>
    </source>
</evidence>
<dbReference type="InterPro" id="IPR021136">
    <property type="entry name" value="Flagellar_hook_control-like_C"/>
</dbReference>
<dbReference type="PANTHER" id="PTHR37533:SF2">
    <property type="entry name" value="FLAGELLAR HOOK-LENGTH CONTROL PROTEIN"/>
    <property type="match status" value="1"/>
</dbReference>
<organism evidence="3 4">
    <name type="scientific">Sphingomonas qomolangmaensis</name>
    <dbReference type="NCBI Taxonomy" id="2918765"/>
    <lineage>
        <taxon>Bacteria</taxon>
        <taxon>Pseudomonadati</taxon>
        <taxon>Pseudomonadota</taxon>
        <taxon>Alphaproteobacteria</taxon>
        <taxon>Sphingomonadales</taxon>
        <taxon>Sphingomonadaceae</taxon>
        <taxon>Sphingomonas</taxon>
    </lineage>
</organism>
<protein>
    <submittedName>
        <fullName evidence="3">Flagellar hook-length control protein FliK</fullName>
    </submittedName>
</protein>